<dbReference type="GO" id="GO:0016705">
    <property type="term" value="F:oxidoreductase activity, acting on paired donors, with incorporation or reduction of molecular oxygen"/>
    <property type="evidence" value="ECO:0007669"/>
    <property type="project" value="InterPro"/>
</dbReference>
<gene>
    <name evidence="3" type="ORF">UA74_14130</name>
</gene>
<protein>
    <submittedName>
        <fullName evidence="3">Coenzyme F420-dependent N5 N10-methylene tetrahydromethanopterin reductase-like protein</fullName>
    </submittedName>
</protein>
<name>A0AAC9PRX1_9PSEU</name>
<keyword evidence="1" id="KW-0560">Oxidoreductase</keyword>
<dbReference type="PANTHER" id="PTHR43244">
    <property type="match status" value="1"/>
</dbReference>
<dbReference type="Pfam" id="PF00296">
    <property type="entry name" value="Bac_luciferase"/>
    <property type="match status" value="1"/>
</dbReference>
<evidence type="ECO:0000313" key="3">
    <source>
        <dbReference type="EMBL" id="APU14884.1"/>
    </source>
</evidence>
<evidence type="ECO:0000259" key="2">
    <source>
        <dbReference type="Pfam" id="PF00296"/>
    </source>
</evidence>
<proteinExistence type="predicted"/>
<dbReference type="InterPro" id="IPR011251">
    <property type="entry name" value="Luciferase-like_dom"/>
</dbReference>
<dbReference type="InterPro" id="IPR050564">
    <property type="entry name" value="F420-G6PD/mer"/>
</dbReference>
<dbReference type="KEGG" id="acad:UA74_14130"/>
<dbReference type="Proteomes" id="UP000185511">
    <property type="component" value="Chromosome"/>
</dbReference>
<dbReference type="PANTHER" id="PTHR43244:SF1">
    <property type="entry name" value="5,10-METHYLENETETRAHYDROMETHANOPTERIN REDUCTASE"/>
    <property type="match status" value="1"/>
</dbReference>
<dbReference type="EMBL" id="CP016076">
    <property type="protein sequence ID" value="APU14884.1"/>
    <property type="molecule type" value="Genomic_DNA"/>
</dbReference>
<accession>A0AAC9PRX1</accession>
<dbReference type="InterPro" id="IPR036661">
    <property type="entry name" value="Luciferase-like_sf"/>
</dbReference>
<keyword evidence="4" id="KW-1185">Reference proteome</keyword>
<reference evidence="4" key="1">
    <citation type="submission" date="2016-06" db="EMBL/GenBank/DDBJ databases">
        <title>Complete genome sequence of Actinoalloteichus fjordicus DSM 46855 (=ADI127-17), type strain of the new species Actinoalloteichus fjordicus.</title>
        <authorList>
            <person name="Ruckert C."/>
            <person name="Nouioui I."/>
            <person name="Willmese J."/>
            <person name="van Wezel G."/>
            <person name="Klenk H.-P."/>
            <person name="Kalinowski J."/>
            <person name="Zotchev S.B."/>
        </authorList>
    </citation>
    <scope>NUCLEOTIDE SEQUENCE [LARGE SCALE GENOMIC DNA]</scope>
    <source>
        <strain evidence="4">ADI127-7</strain>
    </source>
</reference>
<sequence length="275" mass="28454">MRLLSHDMTIETGVFLPSSSPRPGQPISVEIRESARFAEEAGLDSVWSTDHLVASAPIMDSTVVLATAAAVTERITLGFGVLLPALRPAAWAAKQVSTLQLLSGDRIVLGVGTGNPEHGDIGWRAAGVSFQDRGARTDEALRVLPGLITGAATVLDDGTAVTLAPGSTLPPVLVAGNGRRALRRAAEFGDGWLSIGMSVEQVASALVSLTELAEEHGRPSPRAAVVAPVLGTDPRQAADQLAAYAAAGTERVVLAPTGAGWRQDYEFAAAVRAAV</sequence>
<evidence type="ECO:0000256" key="1">
    <source>
        <dbReference type="ARBA" id="ARBA00023002"/>
    </source>
</evidence>
<organism evidence="3 4">
    <name type="scientific">Actinoalloteichus fjordicus</name>
    <dbReference type="NCBI Taxonomy" id="1612552"/>
    <lineage>
        <taxon>Bacteria</taxon>
        <taxon>Bacillati</taxon>
        <taxon>Actinomycetota</taxon>
        <taxon>Actinomycetes</taxon>
        <taxon>Pseudonocardiales</taxon>
        <taxon>Pseudonocardiaceae</taxon>
        <taxon>Actinoalloteichus</taxon>
    </lineage>
</organism>
<evidence type="ECO:0000313" key="4">
    <source>
        <dbReference type="Proteomes" id="UP000185511"/>
    </source>
</evidence>
<dbReference type="Gene3D" id="3.20.20.30">
    <property type="entry name" value="Luciferase-like domain"/>
    <property type="match status" value="1"/>
</dbReference>
<dbReference type="SUPFAM" id="SSF51679">
    <property type="entry name" value="Bacterial luciferase-like"/>
    <property type="match status" value="1"/>
</dbReference>
<dbReference type="AlphaFoldDB" id="A0AAC9PRX1"/>
<feature type="domain" description="Luciferase-like" evidence="2">
    <location>
        <begin position="13"/>
        <end position="247"/>
    </location>
</feature>